<dbReference type="Proteomes" id="UP000179270">
    <property type="component" value="Unassembled WGS sequence"/>
</dbReference>
<sequence length="98" mass="11067">MDSGSDVNLFPVDMAKSVGINFKKGEPRRVFGIGGVEIPSFLHRNIEIILPDGLSFSTEIQFSEQQKTPLLGRTGFFNFFEEVTFNIKNSSFKLVYEN</sequence>
<dbReference type="EMBL" id="MGAF01000004">
    <property type="protein sequence ID" value="OGK42814.1"/>
    <property type="molecule type" value="Genomic_DNA"/>
</dbReference>
<evidence type="ECO:0000313" key="1">
    <source>
        <dbReference type="EMBL" id="OGK42814.1"/>
    </source>
</evidence>
<reference evidence="1 2" key="1">
    <citation type="journal article" date="2016" name="Nat. Commun.">
        <title>Thousands of microbial genomes shed light on interconnected biogeochemical processes in an aquifer system.</title>
        <authorList>
            <person name="Anantharaman K."/>
            <person name="Brown C.T."/>
            <person name="Hug L.A."/>
            <person name="Sharon I."/>
            <person name="Castelle C.J."/>
            <person name="Probst A.J."/>
            <person name="Thomas B.C."/>
            <person name="Singh A."/>
            <person name="Wilkins M.J."/>
            <person name="Karaoz U."/>
            <person name="Brodie E.L."/>
            <person name="Williams K.H."/>
            <person name="Hubbard S.S."/>
            <person name="Banfield J.F."/>
        </authorList>
    </citation>
    <scope>NUCLEOTIDE SEQUENCE [LARGE SCALE GENOMIC DNA]</scope>
</reference>
<name>A0A1F7IHG4_9BACT</name>
<dbReference type="STRING" id="1802055.A3A74_01235"/>
<accession>A0A1F7IHG4</accession>
<protein>
    <recommendedName>
        <fullName evidence="3">Peptidase A2 domain-containing protein</fullName>
    </recommendedName>
</protein>
<organism evidence="1 2">
    <name type="scientific">Candidatus Roizmanbacteria bacterium RIFCSPLOWO2_01_FULL_35_13</name>
    <dbReference type="NCBI Taxonomy" id="1802055"/>
    <lineage>
        <taxon>Bacteria</taxon>
        <taxon>Candidatus Roizmaniibacteriota</taxon>
    </lineage>
</organism>
<gene>
    <name evidence="1" type="ORF">A3A74_01235</name>
</gene>
<comment type="caution">
    <text evidence="1">The sequence shown here is derived from an EMBL/GenBank/DDBJ whole genome shotgun (WGS) entry which is preliminary data.</text>
</comment>
<proteinExistence type="predicted"/>
<evidence type="ECO:0008006" key="3">
    <source>
        <dbReference type="Google" id="ProtNLM"/>
    </source>
</evidence>
<dbReference type="AlphaFoldDB" id="A0A1F7IHG4"/>
<evidence type="ECO:0000313" key="2">
    <source>
        <dbReference type="Proteomes" id="UP000179270"/>
    </source>
</evidence>